<sequence>MGVDIAVSNKMSDAIYKWTKMYANEAPWINEEIRSLNLASSICSEMARLVTMESEIKITGSQRADLISDSMAMFIKNLPVYVEHACNGGGIVFKPYIDSQGIAIDIVKAGYFYPVEFDGANHITAVIFPEFKTVGKKLYTRLEYQELKNGRYIIANKAFVSRKAVVKNDNVINLGQEISLEDVPEWADMEPYVEFESADRTLFSYFRMPMANNIDTESPLGVAVYARAVNQIRDADEQYGATMWEYKAKETAIQAADEFFQRDRKGHVILPKGKKRIYHAMGPGISDIEGRPFFNVYSPQIRDESFFNGYNRIVQKIEFNSGLAYGTLSDPQVVEKTAEEIKTSKQRSYATVKAIQNSLEDALQTLVSAIDAWIDIAGMSPPGKVEMTSIWDDSIIVDKETERRQDLQDVSIGAMQLWEYRMKWYGETKEIAQAMVSDTAEVVEK</sequence>
<dbReference type="EMBL" id="JAJCIS010000005">
    <property type="protein sequence ID" value="MCB7387715.1"/>
    <property type="molecule type" value="Genomic_DNA"/>
</dbReference>
<dbReference type="RefSeq" id="WP_227183577.1">
    <property type="nucleotide sequence ID" value="NZ_JAJCIQ010000006.1"/>
</dbReference>
<name>A0ABS8DH67_9FIRM</name>
<reference evidence="1 2" key="1">
    <citation type="submission" date="2021-10" db="EMBL/GenBank/DDBJ databases">
        <title>Collection of gut derived symbiotic bacterial strains cultured from healthy donors.</title>
        <authorList>
            <person name="Lin H."/>
            <person name="Littmann E."/>
            <person name="Kohout C."/>
            <person name="Pamer E.G."/>
        </authorList>
    </citation>
    <scope>NUCLEOTIDE SEQUENCE [LARGE SCALE GENOMIC DNA]</scope>
    <source>
        <strain evidence="1 2">DFI.1.165</strain>
    </source>
</reference>
<gene>
    <name evidence="1" type="ORF">LIZ65_10495</name>
</gene>
<proteinExistence type="predicted"/>
<evidence type="ECO:0000313" key="1">
    <source>
        <dbReference type="EMBL" id="MCB7387715.1"/>
    </source>
</evidence>
<accession>A0ABS8DH67</accession>
<evidence type="ECO:0008006" key="3">
    <source>
        <dbReference type="Google" id="ProtNLM"/>
    </source>
</evidence>
<protein>
    <recommendedName>
        <fullName evidence="3">Phage portal protein</fullName>
    </recommendedName>
</protein>
<comment type="caution">
    <text evidence="1">The sequence shown here is derived from an EMBL/GenBank/DDBJ whole genome shotgun (WGS) entry which is preliminary data.</text>
</comment>
<dbReference type="Proteomes" id="UP001299546">
    <property type="component" value="Unassembled WGS sequence"/>
</dbReference>
<organism evidence="1 2">
    <name type="scientific">Bariatricus massiliensis</name>
    <dbReference type="NCBI Taxonomy" id="1745713"/>
    <lineage>
        <taxon>Bacteria</taxon>
        <taxon>Bacillati</taxon>
        <taxon>Bacillota</taxon>
        <taxon>Clostridia</taxon>
        <taxon>Lachnospirales</taxon>
        <taxon>Lachnospiraceae</taxon>
        <taxon>Bariatricus</taxon>
    </lineage>
</organism>
<keyword evidence="2" id="KW-1185">Reference proteome</keyword>
<evidence type="ECO:0000313" key="2">
    <source>
        <dbReference type="Proteomes" id="UP001299546"/>
    </source>
</evidence>